<dbReference type="SUPFAM" id="SSF142984">
    <property type="entry name" value="Nqo1 middle domain-like"/>
    <property type="match status" value="1"/>
</dbReference>
<dbReference type="Proteomes" id="UP000176850">
    <property type="component" value="Unassembled WGS sequence"/>
</dbReference>
<dbReference type="GO" id="GO:0015627">
    <property type="term" value="C:type II protein secretion system complex"/>
    <property type="evidence" value="ECO:0007669"/>
    <property type="project" value="TreeGrafter"/>
</dbReference>
<dbReference type="EMBL" id="MFZH01000040">
    <property type="protein sequence ID" value="OGK17636.1"/>
    <property type="molecule type" value="Genomic_DNA"/>
</dbReference>
<dbReference type="Gene3D" id="1.10.150.320">
    <property type="entry name" value="Photosystem II 12 kDa extrinsic protein"/>
    <property type="match status" value="1"/>
</dbReference>
<gene>
    <name evidence="2" type="ORF">A2799_02800</name>
</gene>
<dbReference type="AlphaFoldDB" id="A0A1F7GFM3"/>
<evidence type="ECO:0000313" key="2">
    <source>
        <dbReference type="EMBL" id="OGK17636.1"/>
    </source>
</evidence>
<comment type="caution">
    <text evidence="2">The sequence shown here is derived from an EMBL/GenBank/DDBJ whole genome shotgun (WGS) entry which is preliminary data.</text>
</comment>
<protein>
    <recommendedName>
        <fullName evidence="1">Soluble ligand binding domain-containing protein</fullName>
    </recommendedName>
</protein>
<dbReference type="PANTHER" id="PTHR21180:SF32">
    <property type="entry name" value="ENDONUCLEASE_EXONUCLEASE_PHOSPHATASE FAMILY DOMAIN-CONTAINING PROTEIN 1"/>
    <property type="match status" value="1"/>
</dbReference>
<dbReference type="InterPro" id="IPR051675">
    <property type="entry name" value="Endo/Exo/Phosphatase_dom_1"/>
</dbReference>
<dbReference type="Pfam" id="PF10531">
    <property type="entry name" value="SLBB"/>
    <property type="match status" value="1"/>
</dbReference>
<evidence type="ECO:0000313" key="3">
    <source>
        <dbReference type="Proteomes" id="UP000176850"/>
    </source>
</evidence>
<reference evidence="2 3" key="1">
    <citation type="journal article" date="2016" name="Nat. Commun.">
        <title>Thousands of microbial genomes shed light on interconnected biogeochemical processes in an aquifer system.</title>
        <authorList>
            <person name="Anantharaman K."/>
            <person name="Brown C.T."/>
            <person name="Hug L.A."/>
            <person name="Sharon I."/>
            <person name="Castelle C.J."/>
            <person name="Probst A.J."/>
            <person name="Thomas B.C."/>
            <person name="Singh A."/>
            <person name="Wilkins M.J."/>
            <person name="Karaoz U."/>
            <person name="Brodie E.L."/>
            <person name="Williams K.H."/>
            <person name="Hubbard S.S."/>
            <person name="Banfield J.F."/>
        </authorList>
    </citation>
    <scope>NUCLEOTIDE SEQUENCE [LARGE SCALE GENOMIC DNA]</scope>
</reference>
<dbReference type="PANTHER" id="PTHR21180">
    <property type="entry name" value="ENDONUCLEASE/EXONUCLEASE/PHOSPHATASE FAMILY DOMAIN-CONTAINING PROTEIN 1"/>
    <property type="match status" value="1"/>
</dbReference>
<dbReference type="SUPFAM" id="SSF47781">
    <property type="entry name" value="RuvA domain 2-like"/>
    <property type="match status" value="1"/>
</dbReference>
<accession>A0A1F7GFM3</accession>
<dbReference type="GO" id="GO:0015628">
    <property type="term" value="P:protein secretion by the type II secretion system"/>
    <property type="evidence" value="ECO:0007669"/>
    <property type="project" value="TreeGrafter"/>
</dbReference>
<sequence length="179" mass="19847">MILSGGFFFIQSKSIHAEKVTSKVVHHRVQDTVVNFIYVDISGAVKNPNVYKLPEGSRMNDLILKAGGFTKDVDSQELSQTVNKAHILSDQEKIYIPRLGDSQYMTKSPSNLLYTDQSERKININSASEEEIDTIVGIGPAISKKIIAGRTYKDIADLVAKKIVGQALFIKIKDSISVY</sequence>
<dbReference type="InterPro" id="IPR010994">
    <property type="entry name" value="RuvA_2-like"/>
</dbReference>
<dbReference type="Pfam" id="PF12836">
    <property type="entry name" value="HHH_3"/>
    <property type="match status" value="1"/>
</dbReference>
<proteinExistence type="predicted"/>
<evidence type="ECO:0000259" key="1">
    <source>
        <dbReference type="Pfam" id="PF10531"/>
    </source>
</evidence>
<dbReference type="InterPro" id="IPR019554">
    <property type="entry name" value="Soluble_ligand-bd"/>
</dbReference>
<name>A0A1F7GFM3_9BACT</name>
<feature type="domain" description="Soluble ligand binding" evidence="1">
    <location>
        <begin position="38"/>
        <end position="74"/>
    </location>
</feature>
<organism evidence="2 3">
    <name type="scientific">Candidatus Roizmanbacteria bacterium RIFCSPHIGHO2_01_FULL_39_24</name>
    <dbReference type="NCBI Taxonomy" id="1802032"/>
    <lineage>
        <taxon>Bacteria</taxon>
        <taxon>Candidatus Roizmaniibacteriota</taxon>
    </lineage>
</organism>